<dbReference type="AlphaFoldDB" id="A0BUX2"/>
<accession>A0BUX2</accession>
<dbReference type="HOGENOM" id="CLU_2459543_0_0_1"/>
<name>A0BUX2_PARTE</name>
<feature type="compositionally biased region" description="Polar residues" evidence="1">
    <location>
        <begin position="76"/>
        <end position="89"/>
    </location>
</feature>
<dbReference type="OrthoDB" id="10512013at2759"/>
<dbReference type="InParanoid" id="A0BUX2"/>
<evidence type="ECO:0000313" key="3">
    <source>
        <dbReference type="Proteomes" id="UP000000600"/>
    </source>
</evidence>
<dbReference type="EMBL" id="CT868019">
    <property type="protein sequence ID" value="CAK62339.1"/>
    <property type="molecule type" value="Genomic_DNA"/>
</dbReference>
<organism evidence="2 3">
    <name type="scientific">Paramecium tetraurelia</name>
    <dbReference type="NCBI Taxonomy" id="5888"/>
    <lineage>
        <taxon>Eukaryota</taxon>
        <taxon>Sar</taxon>
        <taxon>Alveolata</taxon>
        <taxon>Ciliophora</taxon>
        <taxon>Intramacronucleata</taxon>
        <taxon>Oligohymenophorea</taxon>
        <taxon>Peniculida</taxon>
        <taxon>Parameciidae</taxon>
        <taxon>Paramecium</taxon>
    </lineage>
</organism>
<evidence type="ECO:0000313" key="2">
    <source>
        <dbReference type="EMBL" id="CAK62339.1"/>
    </source>
</evidence>
<keyword evidence="3" id="KW-1185">Reference proteome</keyword>
<dbReference type="GeneID" id="5015521"/>
<feature type="compositionally biased region" description="Low complexity" evidence="1">
    <location>
        <begin position="49"/>
        <end position="68"/>
    </location>
</feature>
<sequence length="89" mass="10557">MMCFQYNGGKTRCHHGTVEHLVDGKWVKQDKKNKQIKQVIREIDEDQNQQQFKIQNQGQQQQKPIQPDQQEKPEDLQQNNQPQLNKDSS</sequence>
<proteinExistence type="predicted"/>
<dbReference type="Proteomes" id="UP000000600">
    <property type="component" value="Unassembled WGS sequence"/>
</dbReference>
<reference evidence="2 3" key="1">
    <citation type="journal article" date="2006" name="Nature">
        <title>Global trends of whole-genome duplications revealed by the ciliate Paramecium tetraurelia.</title>
        <authorList>
            <consortium name="Genoscope"/>
            <person name="Aury J.-M."/>
            <person name="Jaillon O."/>
            <person name="Duret L."/>
            <person name="Noel B."/>
            <person name="Jubin C."/>
            <person name="Porcel B.M."/>
            <person name="Segurens B."/>
            <person name="Daubin V."/>
            <person name="Anthouard V."/>
            <person name="Aiach N."/>
            <person name="Arnaiz O."/>
            <person name="Billaut A."/>
            <person name="Beisson J."/>
            <person name="Blanc I."/>
            <person name="Bouhouche K."/>
            <person name="Camara F."/>
            <person name="Duharcourt S."/>
            <person name="Guigo R."/>
            <person name="Gogendeau D."/>
            <person name="Katinka M."/>
            <person name="Keller A.-M."/>
            <person name="Kissmehl R."/>
            <person name="Klotz C."/>
            <person name="Koll F."/>
            <person name="Le Moue A."/>
            <person name="Lepere C."/>
            <person name="Malinsky S."/>
            <person name="Nowacki M."/>
            <person name="Nowak J.K."/>
            <person name="Plattner H."/>
            <person name="Poulain J."/>
            <person name="Ruiz F."/>
            <person name="Serrano V."/>
            <person name="Zagulski M."/>
            <person name="Dessen P."/>
            <person name="Betermier M."/>
            <person name="Weissenbach J."/>
            <person name="Scarpelli C."/>
            <person name="Schachter V."/>
            <person name="Sperling L."/>
            <person name="Meyer E."/>
            <person name="Cohen J."/>
            <person name="Wincker P."/>
        </authorList>
    </citation>
    <scope>NUCLEOTIDE SEQUENCE [LARGE SCALE GENOMIC DNA]</scope>
    <source>
        <strain evidence="2 3">Stock d4-2</strain>
    </source>
</reference>
<dbReference type="OMA" id="FQYNGGK"/>
<dbReference type="KEGG" id="ptm:GSPATT00005585001"/>
<protein>
    <submittedName>
        <fullName evidence="2">Uncharacterized protein</fullName>
    </submittedName>
</protein>
<feature type="region of interest" description="Disordered" evidence="1">
    <location>
        <begin position="49"/>
        <end position="89"/>
    </location>
</feature>
<gene>
    <name evidence="2" type="ORF">GSPATT00005585001</name>
</gene>
<evidence type="ECO:0000256" key="1">
    <source>
        <dbReference type="SAM" id="MobiDB-lite"/>
    </source>
</evidence>
<dbReference type="RefSeq" id="XP_001429737.1">
    <property type="nucleotide sequence ID" value="XM_001429700.1"/>
</dbReference>